<accession>A0ABU3YVV9</accession>
<name>A0ABU3YVV9_9HYPH</name>
<dbReference type="SMART" id="SM00086">
    <property type="entry name" value="PAC"/>
    <property type="match status" value="2"/>
</dbReference>
<dbReference type="InterPro" id="IPR000160">
    <property type="entry name" value="GGDEF_dom"/>
</dbReference>
<dbReference type="CDD" id="cd00130">
    <property type="entry name" value="PAS"/>
    <property type="match status" value="2"/>
</dbReference>
<proteinExistence type="predicted"/>
<dbReference type="Gene3D" id="3.30.450.20">
    <property type="entry name" value="PAS domain"/>
    <property type="match status" value="2"/>
</dbReference>
<protein>
    <submittedName>
        <fullName evidence="5">EAL domain-containing protein</fullName>
    </submittedName>
</protein>
<feature type="domain" description="EAL" evidence="3">
    <location>
        <begin position="18"/>
        <end position="268"/>
    </location>
</feature>
<dbReference type="Pfam" id="PF00563">
    <property type="entry name" value="EAL"/>
    <property type="match status" value="1"/>
</dbReference>
<dbReference type="InterPro" id="IPR013655">
    <property type="entry name" value="PAS_fold_3"/>
</dbReference>
<feature type="domain" description="GGDEF" evidence="4">
    <location>
        <begin position="728"/>
        <end position="864"/>
    </location>
</feature>
<dbReference type="Gene3D" id="3.20.20.450">
    <property type="entry name" value="EAL domain"/>
    <property type="match status" value="1"/>
</dbReference>
<dbReference type="SMART" id="SM00052">
    <property type="entry name" value="EAL"/>
    <property type="match status" value="1"/>
</dbReference>
<evidence type="ECO:0000259" key="3">
    <source>
        <dbReference type="PROSITE" id="PS50883"/>
    </source>
</evidence>
<dbReference type="Gene3D" id="3.30.70.270">
    <property type="match status" value="1"/>
</dbReference>
<dbReference type="Proteomes" id="UP001187203">
    <property type="component" value="Unassembled WGS sequence"/>
</dbReference>
<dbReference type="CDD" id="cd01948">
    <property type="entry name" value="EAL"/>
    <property type="match status" value="1"/>
</dbReference>
<dbReference type="SMART" id="SM00091">
    <property type="entry name" value="PAS"/>
    <property type="match status" value="3"/>
</dbReference>
<evidence type="ECO:0000256" key="1">
    <source>
        <dbReference type="SAM" id="MobiDB-lite"/>
    </source>
</evidence>
<dbReference type="PROSITE" id="PS50887">
    <property type="entry name" value="GGDEF"/>
    <property type="match status" value="1"/>
</dbReference>
<organism evidence="5 6">
    <name type="scientific">Rhizobium brockwellii</name>
    <dbReference type="NCBI Taxonomy" id="3019932"/>
    <lineage>
        <taxon>Bacteria</taxon>
        <taxon>Pseudomonadati</taxon>
        <taxon>Pseudomonadota</taxon>
        <taxon>Alphaproteobacteria</taxon>
        <taxon>Hyphomicrobiales</taxon>
        <taxon>Rhizobiaceae</taxon>
        <taxon>Rhizobium/Agrobacterium group</taxon>
        <taxon>Rhizobium</taxon>
    </lineage>
</organism>
<evidence type="ECO:0000259" key="4">
    <source>
        <dbReference type="PROSITE" id="PS50887"/>
    </source>
</evidence>
<dbReference type="InterPro" id="IPR035919">
    <property type="entry name" value="EAL_sf"/>
</dbReference>
<dbReference type="PANTHER" id="PTHR44757">
    <property type="entry name" value="DIGUANYLATE CYCLASE DGCP"/>
    <property type="match status" value="1"/>
</dbReference>
<dbReference type="Pfam" id="PF08448">
    <property type="entry name" value="PAS_4"/>
    <property type="match status" value="1"/>
</dbReference>
<dbReference type="InterPro" id="IPR035965">
    <property type="entry name" value="PAS-like_dom_sf"/>
</dbReference>
<dbReference type="SUPFAM" id="SSF141868">
    <property type="entry name" value="EAL domain-like"/>
    <property type="match status" value="1"/>
</dbReference>
<dbReference type="SUPFAM" id="SSF55785">
    <property type="entry name" value="PYP-like sensor domain (PAS domain)"/>
    <property type="match status" value="2"/>
</dbReference>
<dbReference type="SMART" id="SM00267">
    <property type="entry name" value="GGDEF"/>
    <property type="match status" value="1"/>
</dbReference>
<dbReference type="InterPro" id="IPR001610">
    <property type="entry name" value="PAC"/>
</dbReference>
<reference evidence="6" key="1">
    <citation type="journal article" date="2023" name="Int. J. Mol. Sci.">
        <title>Genomic and Metabolic Characterization of Plant Growth-Promoting Rhizobacteria Isolated from Nodules of Clovers Grown in Non-Farmed Soil.</title>
        <authorList>
            <person name="Wojcik M."/>
            <person name="Koper P."/>
            <person name="Zebracki K."/>
            <person name="Marczak M."/>
            <person name="Mazur A."/>
        </authorList>
    </citation>
    <scope>NUCLEOTIDE SEQUENCE [LARGE SCALE GENOMIC DNA]</scope>
    <source>
        <strain evidence="6">KB12</strain>
    </source>
</reference>
<dbReference type="EMBL" id="JAWJWI010000023">
    <property type="protein sequence ID" value="MDV4189976.1"/>
    <property type="molecule type" value="Genomic_DNA"/>
</dbReference>
<dbReference type="RefSeq" id="WP_317277121.1">
    <property type="nucleotide sequence ID" value="NZ_JAWJWH010000024.1"/>
</dbReference>
<evidence type="ECO:0000313" key="5">
    <source>
        <dbReference type="EMBL" id="MDV4189976.1"/>
    </source>
</evidence>
<dbReference type="InterPro" id="IPR001633">
    <property type="entry name" value="EAL_dom"/>
</dbReference>
<dbReference type="InterPro" id="IPR043128">
    <property type="entry name" value="Rev_trsase/Diguanyl_cyclase"/>
</dbReference>
<dbReference type="NCBIfam" id="TIGR00229">
    <property type="entry name" value="sensory_box"/>
    <property type="match status" value="1"/>
</dbReference>
<evidence type="ECO:0000259" key="2">
    <source>
        <dbReference type="PROSITE" id="PS50112"/>
    </source>
</evidence>
<dbReference type="InterPro" id="IPR052155">
    <property type="entry name" value="Biofilm_reg_signaling"/>
</dbReference>
<feature type="domain" description="PAS" evidence="2">
    <location>
        <begin position="284"/>
        <end position="354"/>
    </location>
</feature>
<dbReference type="InterPro" id="IPR013656">
    <property type="entry name" value="PAS_4"/>
</dbReference>
<dbReference type="NCBIfam" id="TIGR00254">
    <property type="entry name" value="GGDEF"/>
    <property type="match status" value="1"/>
</dbReference>
<comment type="caution">
    <text evidence="5">The sequence shown here is derived from an EMBL/GenBank/DDBJ whole genome shotgun (WGS) entry which is preliminary data.</text>
</comment>
<dbReference type="PROSITE" id="PS50883">
    <property type="entry name" value="EAL"/>
    <property type="match status" value="1"/>
</dbReference>
<sequence length="879" mass="96574">MANHREPEANGNKNLQANLVDHARLREALKNNEVWPAFQPLVDMHNGAIVGFEVLARWTDPELGIIGPNEFIPLAEATGLIGLLTREVISQACSAAESWPGVFMLSINISPIQFRDPGLLEDIRDTIHSTGFPISRVQIEITEGALLEDDEMVRATIQSFKALGIGLALDDFGTGFASLTQLHAFPFDKLKIDMSFVRTMEGDSCSRKIVTSVIGLGQSLGMAVVAEGVETEQQATMLRRLGCDVGQGWLFGKPLKAADTQRLLSVREHRPLVLRSRNTSPFQRLHQLDALYKAAPIGLCFLDNDLNHVSVNNRFAEMLGTAPCDMIGRSVRDFIPDNEARRVTEDLKRVLAGETVVVEEYQPVGGKGAFLVINQRVDDDAGDPIGISVTAIDVSERRSIEVALRESEDHARWSIELSPNIVWSTDAEGTVNYMGPTLDGTLKGTAERIADWYDRMHPDDRPRVRKQWLAWLPSGEPFETTFRMRFQDSSWRWMISRAKPHRNPQGEIIKWYGVITEIITGKGDPIGDGEHGEEHSRHRAGSSYKGEEERLDATRPRAAADTEHQTLPDALANMADGIAIFDKSGYLSFINPQYSQLFPATRDVRKPGVHFLDILQASIDRGEEPPPTGDLHDWKHQVFANLQKPGARTMAFADGRVIEARWGVSKRGSIIVNYSDLTTAKQTERLLTELNRKLERLAATDGLTGLANRRAFDETIRKACSDAASSNSPLSLLMIDVDSFKPYNDTYGHQGGDDCLKTIASHIALLTVPEDALVARYGGEEIAIVLPRANRHIGSMFANSVCSSVRALSIPHAASRTGVVTVSIGVGTATGSAAEDPARLIAAADKALYEAKAAGRDGVRTNVVTSVEDVGSFDQRAKI</sequence>
<dbReference type="PROSITE" id="PS50112">
    <property type="entry name" value="PAS"/>
    <property type="match status" value="1"/>
</dbReference>
<dbReference type="CDD" id="cd01949">
    <property type="entry name" value="GGDEF"/>
    <property type="match status" value="1"/>
</dbReference>
<dbReference type="SUPFAM" id="SSF55073">
    <property type="entry name" value="Nucleotide cyclase"/>
    <property type="match status" value="1"/>
</dbReference>
<dbReference type="Pfam" id="PF12860">
    <property type="entry name" value="PAS_7"/>
    <property type="match status" value="1"/>
</dbReference>
<dbReference type="Pfam" id="PF00990">
    <property type="entry name" value="GGDEF"/>
    <property type="match status" value="1"/>
</dbReference>
<dbReference type="InterPro" id="IPR000014">
    <property type="entry name" value="PAS"/>
</dbReference>
<dbReference type="Pfam" id="PF08447">
    <property type="entry name" value="PAS_3"/>
    <property type="match status" value="1"/>
</dbReference>
<gene>
    <name evidence="5" type="ORF">R1523_31205</name>
</gene>
<dbReference type="PANTHER" id="PTHR44757:SF2">
    <property type="entry name" value="BIOFILM ARCHITECTURE MAINTENANCE PROTEIN MBAA"/>
    <property type="match status" value="1"/>
</dbReference>
<keyword evidence="6" id="KW-1185">Reference proteome</keyword>
<evidence type="ECO:0000313" key="6">
    <source>
        <dbReference type="Proteomes" id="UP001187203"/>
    </source>
</evidence>
<feature type="region of interest" description="Disordered" evidence="1">
    <location>
        <begin position="522"/>
        <end position="550"/>
    </location>
</feature>
<dbReference type="InterPro" id="IPR029787">
    <property type="entry name" value="Nucleotide_cyclase"/>
</dbReference>